<dbReference type="CDD" id="cd02109">
    <property type="entry name" value="arch_bact_SO_family_Moco"/>
    <property type="match status" value="1"/>
</dbReference>
<dbReference type="Proteomes" id="UP000620075">
    <property type="component" value="Unassembled WGS sequence"/>
</dbReference>
<protein>
    <submittedName>
        <fullName evidence="3">Sulfite oxidase-like oxidoreductase</fullName>
    </submittedName>
</protein>
<gene>
    <name evidence="3" type="ORF">JF888_00525</name>
</gene>
<dbReference type="Gene3D" id="3.90.420.10">
    <property type="entry name" value="Oxidoreductase, molybdopterin-binding domain"/>
    <property type="match status" value="1"/>
</dbReference>
<feature type="domain" description="Oxidoreductase molybdopterin-binding" evidence="2">
    <location>
        <begin position="37"/>
        <end position="183"/>
    </location>
</feature>
<dbReference type="InterPro" id="IPR036374">
    <property type="entry name" value="OxRdtase_Mopterin-bd_sf"/>
</dbReference>
<sequence>MSPKARRRPLPDGADPARIPPGQVLTAPDKWPLLHFGPVPEPDLERWTFKVFGALGTELELNYEKLRSLPVKEVTADIHCVTGWSRLGDRWTGVPIQEILTRVKPAANASHVMAHCEYGYSTGMPLPVLDDDDVLLCHGWNGADLTVEHGFPLRLFVPKKYFWKSAKWLRGLEFMTQNRLGFWEQRGYHEEADPWREQRYW</sequence>
<dbReference type="SUPFAM" id="SSF56524">
    <property type="entry name" value="Oxidoreductase molybdopterin-binding domain"/>
    <property type="match status" value="1"/>
</dbReference>
<proteinExistence type="predicted"/>
<dbReference type="PANTHER" id="PTHR43032:SF4">
    <property type="entry name" value="OXIDOREDUCTASE MOLYBDOPTERIN-BINDING DOMAIN-CONTAINING PROTEIN"/>
    <property type="match status" value="1"/>
</dbReference>
<evidence type="ECO:0000313" key="4">
    <source>
        <dbReference type="Proteomes" id="UP000620075"/>
    </source>
</evidence>
<dbReference type="AlphaFoldDB" id="A0A934KEW9"/>
<comment type="caution">
    <text evidence="3">The sequence shown here is derived from an EMBL/GenBank/DDBJ whole genome shotgun (WGS) entry which is preliminary data.</text>
</comment>
<dbReference type="PANTHER" id="PTHR43032">
    <property type="entry name" value="PROTEIN-METHIONINE-SULFOXIDE REDUCTASE"/>
    <property type="match status" value="1"/>
</dbReference>
<reference evidence="3 4" key="1">
    <citation type="submission" date="2020-10" db="EMBL/GenBank/DDBJ databases">
        <title>Ca. Dormibacterota MAGs.</title>
        <authorList>
            <person name="Montgomery K."/>
        </authorList>
    </citation>
    <scope>NUCLEOTIDE SEQUENCE [LARGE SCALE GENOMIC DNA]</scope>
    <source>
        <strain evidence="3">SC8811_S16_3</strain>
    </source>
</reference>
<accession>A0A934KEW9</accession>
<feature type="region of interest" description="Disordered" evidence="1">
    <location>
        <begin position="1"/>
        <end position="22"/>
    </location>
</feature>
<evidence type="ECO:0000256" key="1">
    <source>
        <dbReference type="SAM" id="MobiDB-lite"/>
    </source>
</evidence>
<evidence type="ECO:0000313" key="3">
    <source>
        <dbReference type="EMBL" id="MBJ7601678.1"/>
    </source>
</evidence>
<organism evidence="3 4">
    <name type="scientific">Candidatus Dormiibacter inghamiae</name>
    <dbReference type="NCBI Taxonomy" id="3127013"/>
    <lineage>
        <taxon>Bacteria</taxon>
        <taxon>Bacillati</taxon>
        <taxon>Candidatus Dormiibacterota</taxon>
        <taxon>Candidatus Dormibacteria</taxon>
        <taxon>Candidatus Dormibacterales</taxon>
        <taxon>Candidatus Dormibacteraceae</taxon>
        <taxon>Candidatus Dormiibacter</taxon>
    </lineage>
</organism>
<dbReference type="RefSeq" id="WP_338176034.1">
    <property type="nucleotide sequence ID" value="NZ_JAEKNQ010000005.1"/>
</dbReference>
<dbReference type="InterPro" id="IPR000572">
    <property type="entry name" value="OxRdtase_Mopterin-bd_dom"/>
</dbReference>
<dbReference type="Pfam" id="PF00174">
    <property type="entry name" value="Oxidored_molyb"/>
    <property type="match status" value="1"/>
</dbReference>
<dbReference type="EMBL" id="JAEKNQ010000005">
    <property type="protein sequence ID" value="MBJ7601678.1"/>
    <property type="molecule type" value="Genomic_DNA"/>
</dbReference>
<name>A0A934KEW9_9BACT</name>
<evidence type="ECO:0000259" key="2">
    <source>
        <dbReference type="Pfam" id="PF00174"/>
    </source>
</evidence>